<name>A0AAW3ZFD7_9GAMM</name>
<dbReference type="GO" id="GO:0000166">
    <property type="term" value="F:nucleotide binding"/>
    <property type="evidence" value="ECO:0007669"/>
    <property type="project" value="InterPro"/>
</dbReference>
<dbReference type="EMBL" id="JACYTR010000005">
    <property type="protein sequence ID" value="MBD8524880.1"/>
    <property type="molecule type" value="Genomic_DNA"/>
</dbReference>
<dbReference type="InterPro" id="IPR036291">
    <property type="entry name" value="NAD(P)-bd_dom_sf"/>
</dbReference>
<comment type="caution">
    <text evidence="2">The sequence shown here is derived from an EMBL/GenBank/DDBJ whole genome shotgun (WGS) entry which is preliminary data.</text>
</comment>
<dbReference type="Gene3D" id="3.30.360.10">
    <property type="entry name" value="Dihydrodipicolinate Reductase, domain 2"/>
    <property type="match status" value="1"/>
</dbReference>
<evidence type="ECO:0000313" key="2">
    <source>
        <dbReference type="EMBL" id="MBD8524880.1"/>
    </source>
</evidence>
<dbReference type="Gene3D" id="3.40.50.720">
    <property type="entry name" value="NAD(P)-binding Rossmann-like Domain"/>
    <property type="match status" value="1"/>
</dbReference>
<protein>
    <submittedName>
        <fullName evidence="2">Gfo/Idh/MocA family oxidoreductase</fullName>
    </submittedName>
</protein>
<keyword evidence="3" id="KW-1185">Reference proteome</keyword>
<dbReference type="InterPro" id="IPR000683">
    <property type="entry name" value="Gfo/Idh/MocA-like_OxRdtase_N"/>
</dbReference>
<reference evidence="2 3" key="1">
    <citation type="submission" date="2020-09" db="EMBL/GenBank/DDBJ databases">
        <title>Pseudoxanthomonas sp. CAU 1598 isolated from sand of Yaerae Beach.</title>
        <authorList>
            <person name="Kim W."/>
        </authorList>
    </citation>
    <scope>NUCLEOTIDE SEQUENCE [LARGE SCALE GENOMIC DNA]</scope>
    <source>
        <strain evidence="2 3">CAU 1598</strain>
    </source>
</reference>
<organism evidence="2 3">
    <name type="scientific">Pseudomarimonas arenosa</name>
    <dbReference type="NCBI Taxonomy" id="2774145"/>
    <lineage>
        <taxon>Bacteria</taxon>
        <taxon>Pseudomonadati</taxon>
        <taxon>Pseudomonadota</taxon>
        <taxon>Gammaproteobacteria</taxon>
        <taxon>Lysobacterales</taxon>
        <taxon>Lysobacteraceae</taxon>
        <taxon>Pseudomarimonas</taxon>
    </lineage>
</organism>
<dbReference type="Proteomes" id="UP000613768">
    <property type="component" value="Unassembled WGS sequence"/>
</dbReference>
<evidence type="ECO:0000313" key="3">
    <source>
        <dbReference type="Proteomes" id="UP000613768"/>
    </source>
</evidence>
<dbReference type="InterPro" id="IPR051450">
    <property type="entry name" value="Gfo/Idh/MocA_Oxidoreductases"/>
</dbReference>
<proteinExistence type="predicted"/>
<accession>A0AAW3ZFD7</accession>
<sequence length="316" mass="34837">MTADPHIGLIGCGRWGRHILRDLLALGCRVSVVSVSDESRRYAREHGALSAVGDLEALTDQVDGIIIAVKTSLHYEILKQTLPRNVPVFCEKPLTDNADGAWEIADLAADRVFVMDKWRYHPAIELLAERVAAAEFGRVISIDSHRLQWGSSHSDVDVVWTVMPHELSIIRHVLGRIPPLRSALGEWRNGELCGISALLSDSVGATTRVSDNYPVHLREVRVVCEGAVLLLDDPYADHVNLYRLDGERLPSKLPLAEKLGVSTEFPLLRELRWFCDYLKGGPAPLSNANEAAAVVAMIADMRAAAERLRNSGSNEC</sequence>
<dbReference type="SUPFAM" id="SSF55347">
    <property type="entry name" value="Glyceraldehyde-3-phosphate dehydrogenase-like, C-terminal domain"/>
    <property type="match status" value="1"/>
</dbReference>
<dbReference type="AlphaFoldDB" id="A0AAW3ZFD7"/>
<dbReference type="Pfam" id="PF01408">
    <property type="entry name" value="GFO_IDH_MocA"/>
    <property type="match status" value="1"/>
</dbReference>
<evidence type="ECO:0000259" key="1">
    <source>
        <dbReference type="Pfam" id="PF01408"/>
    </source>
</evidence>
<dbReference type="PANTHER" id="PTHR43377">
    <property type="entry name" value="BILIVERDIN REDUCTASE A"/>
    <property type="match status" value="1"/>
</dbReference>
<dbReference type="PANTHER" id="PTHR43377:SF6">
    <property type="entry name" value="GFO_IDH_MOCA-LIKE OXIDOREDUCTASE N-TERMINAL DOMAIN-CONTAINING PROTEIN"/>
    <property type="match status" value="1"/>
</dbReference>
<gene>
    <name evidence="2" type="ORF">IFO71_03905</name>
</gene>
<feature type="domain" description="Gfo/Idh/MocA-like oxidoreductase N-terminal" evidence="1">
    <location>
        <begin position="7"/>
        <end position="110"/>
    </location>
</feature>
<dbReference type="SUPFAM" id="SSF51735">
    <property type="entry name" value="NAD(P)-binding Rossmann-fold domains"/>
    <property type="match status" value="1"/>
</dbReference>